<dbReference type="RefSeq" id="WP_380289336.1">
    <property type="nucleotide sequence ID" value="NZ_JBHULY010000005.1"/>
</dbReference>
<dbReference type="Proteomes" id="UP001597476">
    <property type="component" value="Unassembled WGS sequence"/>
</dbReference>
<keyword evidence="1" id="KW-1133">Transmembrane helix</keyword>
<evidence type="ECO:0000256" key="1">
    <source>
        <dbReference type="SAM" id="Phobius"/>
    </source>
</evidence>
<keyword evidence="3" id="KW-1185">Reference proteome</keyword>
<protein>
    <recommendedName>
        <fullName evidence="4">DUF423 domain-containing protein</fullName>
    </recommendedName>
</protein>
<organism evidence="2 3">
    <name type="scientific">Hyunsoonleella rubra</name>
    <dbReference type="NCBI Taxonomy" id="1737062"/>
    <lineage>
        <taxon>Bacteria</taxon>
        <taxon>Pseudomonadati</taxon>
        <taxon>Bacteroidota</taxon>
        <taxon>Flavobacteriia</taxon>
        <taxon>Flavobacteriales</taxon>
        <taxon>Flavobacteriaceae</taxon>
    </lineage>
</organism>
<keyword evidence="1" id="KW-0812">Transmembrane</keyword>
<feature type="transmembrane region" description="Helical" evidence="1">
    <location>
        <begin position="104"/>
        <end position="121"/>
    </location>
</feature>
<evidence type="ECO:0008006" key="4">
    <source>
        <dbReference type="Google" id="ProtNLM"/>
    </source>
</evidence>
<feature type="transmembrane region" description="Helical" evidence="1">
    <location>
        <begin position="48"/>
        <end position="66"/>
    </location>
</feature>
<reference evidence="3" key="1">
    <citation type="journal article" date="2019" name="Int. J. Syst. Evol. Microbiol.">
        <title>The Global Catalogue of Microorganisms (GCM) 10K type strain sequencing project: providing services to taxonomists for standard genome sequencing and annotation.</title>
        <authorList>
            <consortium name="The Broad Institute Genomics Platform"/>
            <consortium name="The Broad Institute Genome Sequencing Center for Infectious Disease"/>
            <person name="Wu L."/>
            <person name="Ma J."/>
        </authorList>
    </citation>
    <scope>NUCLEOTIDE SEQUENCE [LARGE SCALE GENOMIC DNA]</scope>
    <source>
        <strain evidence="3">KCTC 42398</strain>
    </source>
</reference>
<comment type="caution">
    <text evidence="2">The sequence shown here is derived from an EMBL/GenBank/DDBJ whole genome shotgun (WGS) entry which is preliminary data.</text>
</comment>
<keyword evidence="1" id="KW-0472">Membrane</keyword>
<accession>A0ABW5T7X9</accession>
<proteinExistence type="predicted"/>
<dbReference type="EMBL" id="JBHULY010000005">
    <property type="protein sequence ID" value="MFD2725411.1"/>
    <property type="molecule type" value="Genomic_DNA"/>
</dbReference>
<name>A0ABW5T7X9_9FLAO</name>
<evidence type="ECO:0000313" key="3">
    <source>
        <dbReference type="Proteomes" id="UP001597476"/>
    </source>
</evidence>
<feature type="transmembrane region" description="Helical" evidence="1">
    <location>
        <begin position="78"/>
        <end position="98"/>
    </location>
</feature>
<gene>
    <name evidence="2" type="ORF">ACFSR8_04235</name>
</gene>
<sequence length="131" mass="14645">MKRIYIKIAGIINLLGAILHTVGGQMELVNPLLDSNISIQQKAELTGAWHIVTILLFSTSYIILKVGFKKVSHQAKEFLKPIAVLYILSGIPFLITSFLHKVYAFQWILLMPIGILILMGLQKSSSNKQNL</sequence>
<evidence type="ECO:0000313" key="2">
    <source>
        <dbReference type="EMBL" id="MFD2725411.1"/>
    </source>
</evidence>